<dbReference type="Gene3D" id="2.30.130.10">
    <property type="entry name" value="PUA domain"/>
    <property type="match status" value="1"/>
</dbReference>
<dbReference type="NCBIfam" id="TIGR00451">
    <property type="entry name" value="unchar_dom_2"/>
    <property type="match status" value="1"/>
</dbReference>
<dbReference type="GO" id="GO:0031120">
    <property type="term" value="P:snRNA pseudouridine synthesis"/>
    <property type="evidence" value="ECO:0007669"/>
    <property type="project" value="TreeGrafter"/>
</dbReference>
<dbReference type="PROSITE" id="PS50890">
    <property type="entry name" value="PUA"/>
    <property type="match status" value="1"/>
</dbReference>
<name>A0A8T2Q1R4_CERRI</name>
<dbReference type="OMA" id="DSAXIAL"/>
<dbReference type="GO" id="GO:0031118">
    <property type="term" value="P:rRNA pseudouridine synthesis"/>
    <property type="evidence" value="ECO:0007669"/>
    <property type="project" value="TreeGrafter"/>
</dbReference>
<dbReference type="GO" id="GO:0000495">
    <property type="term" value="P:box H/ACA sno(s)RNA 3'-end processing"/>
    <property type="evidence" value="ECO:0007669"/>
    <property type="project" value="TreeGrafter"/>
</dbReference>
<dbReference type="InterPro" id="IPR004802">
    <property type="entry name" value="tRNA_PsdUridine_synth_B_fam"/>
</dbReference>
<reference evidence="3" key="1">
    <citation type="submission" date="2021-08" db="EMBL/GenBank/DDBJ databases">
        <title>WGS assembly of Ceratopteris richardii.</title>
        <authorList>
            <person name="Marchant D.B."/>
            <person name="Chen G."/>
            <person name="Jenkins J."/>
            <person name="Shu S."/>
            <person name="Leebens-Mack J."/>
            <person name="Grimwood J."/>
            <person name="Schmutz J."/>
            <person name="Soltis P."/>
            <person name="Soltis D."/>
            <person name="Chen Z.-H."/>
        </authorList>
    </citation>
    <scope>NUCLEOTIDE SEQUENCE</scope>
    <source>
        <strain evidence="3">Whitten #5841</strain>
        <tissue evidence="3">Leaf</tissue>
    </source>
</reference>
<dbReference type="InterPro" id="IPR002478">
    <property type="entry name" value="PUA"/>
</dbReference>
<dbReference type="InterPro" id="IPR004521">
    <property type="entry name" value="Uncharacterised_CHP00451"/>
</dbReference>
<dbReference type="GO" id="GO:0009982">
    <property type="term" value="F:pseudouridine synthase activity"/>
    <property type="evidence" value="ECO:0007669"/>
    <property type="project" value="TreeGrafter"/>
</dbReference>
<evidence type="ECO:0000256" key="1">
    <source>
        <dbReference type="SAM" id="MobiDB-lite"/>
    </source>
</evidence>
<accession>A0A8T2Q1R4</accession>
<keyword evidence="4" id="KW-1185">Reference proteome</keyword>
<feature type="compositionally biased region" description="Basic and acidic residues" evidence="1">
    <location>
        <begin position="311"/>
        <end position="329"/>
    </location>
</feature>
<dbReference type="EMBL" id="CM035444">
    <property type="protein sequence ID" value="KAH7277599.1"/>
    <property type="molecule type" value="Genomic_DNA"/>
</dbReference>
<dbReference type="GO" id="GO:0031429">
    <property type="term" value="C:box H/ACA snoRNP complex"/>
    <property type="evidence" value="ECO:0007669"/>
    <property type="project" value="TreeGrafter"/>
</dbReference>
<dbReference type="GO" id="GO:1990481">
    <property type="term" value="P:mRNA pseudouridine synthesis"/>
    <property type="evidence" value="ECO:0007669"/>
    <property type="project" value="TreeGrafter"/>
</dbReference>
<sequence>MKASSYKRIVVKDSAVNAICYGAKLMIPGLLRFENAIEVGEEVVLMTTKGEAIALAVAQMTTAVMATCDHGVVAKVKRVVMERDTYPRKWGLGPRASLKKKLIAEGLLDKHGKPNEKTPKEWFRNAFEMEPMMAGEDSEIAKLAATPAIPVLSAEKEMQASASVKEEVVEMDSEGKKTKKKNKEEEKEEKKKKEHDEHDAEKKRKVEERSPMQLSPDVAPILKKPKQQYVEVSLAPEVEGTEKKKKKKKKEKEVESEAATVDQVEKENETQEQVEKSDKKKKEKKKEEAKVSAINIEGELLSTERKKKKDKSIVTEQSHEEEQQVEKSEKKKKKKKKEEEEV</sequence>
<dbReference type="Pfam" id="PF01472">
    <property type="entry name" value="PUA"/>
    <property type="match status" value="1"/>
</dbReference>
<feature type="domain" description="PUA" evidence="2">
    <location>
        <begin position="7"/>
        <end position="81"/>
    </location>
</feature>
<organism evidence="3 4">
    <name type="scientific">Ceratopteris richardii</name>
    <name type="common">Triangle waterfern</name>
    <dbReference type="NCBI Taxonomy" id="49495"/>
    <lineage>
        <taxon>Eukaryota</taxon>
        <taxon>Viridiplantae</taxon>
        <taxon>Streptophyta</taxon>
        <taxon>Embryophyta</taxon>
        <taxon>Tracheophyta</taxon>
        <taxon>Polypodiopsida</taxon>
        <taxon>Polypodiidae</taxon>
        <taxon>Polypodiales</taxon>
        <taxon>Pteridineae</taxon>
        <taxon>Pteridaceae</taxon>
        <taxon>Parkerioideae</taxon>
        <taxon>Ceratopteris</taxon>
    </lineage>
</organism>
<evidence type="ECO:0000313" key="4">
    <source>
        <dbReference type="Proteomes" id="UP000825935"/>
    </source>
</evidence>
<feature type="compositionally biased region" description="Basic and acidic residues" evidence="1">
    <location>
        <begin position="263"/>
        <end position="290"/>
    </location>
</feature>
<dbReference type="GO" id="GO:0003723">
    <property type="term" value="F:RNA binding"/>
    <property type="evidence" value="ECO:0007669"/>
    <property type="project" value="InterPro"/>
</dbReference>
<dbReference type="SUPFAM" id="SSF88697">
    <property type="entry name" value="PUA domain-like"/>
    <property type="match status" value="1"/>
</dbReference>
<dbReference type="PANTHER" id="PTHR23127:SF0">
    <property type="entry name" value="H_ACA RIBONUCLEOPROTEIN COMPLEX SUBUNIT DKC1"/>
    <property type="match status" value="1"/>
</dbReference>
<dbReference type="InterPro" id="IPR036974">
    <property type="entry name" value="PUA_sf"/>
</dbReference>
<dbReference type="CDD" id="cd21148">
    <property type="entry name" value="PUA_Cbf5"/>
    <property type="match status" value="1"/>
</dbReference>
<feature type="region of interest" description="Disordered" evidence="1">
    <location>
        <begin position="160"/>
        <end position="342"/>
    </location>
</feature>
<feature type="compositionally biased region" description="Basic and acidic residues" evidence="1">
    <location>
        <begin position="160"/>
        <end position="210"/>
    </location>
</feature>
<dbReference type="SMART" id="SM00359">
    <property type="entry name" value="PUA"/>
    <property type="match status" value="1"/>
</dbReference>
<protein>
    <recommendedName>
        <fullName evidence="2">PUA domain-containing protein</fullName>
    </recommendedName>
</protein>
<dbReference type="AlphaFoldDB" id="A0A8T2Q1R4"/>
<gene>
    <name evidence="3" type="ORF">KP509_39G058700</name>
</gene>
<dbReference type="PANTHER" id="PTHR23127">
    <property type="entry name" value="CENTROMERE/MICROTUBULE BINDING PROTEIN CBF5"/>
    <property type="match status" value="1"/>
</dbReference>
<evidence type="ECO:0000259" key="2">
    <source>
        <dbReference type="SMART" id="SM00359"/>
    </source>
</evidence>
<comment type="caution">
    <text evidence="3">The sequence shown here is derived from an EMBL/GenBank/DDBJ whole genome shotgun (WGS) entry which is preliminary data.</text>
</comment>
<dbReference type="OrthoDB" id="10250002at2759"/>
<evidence type="ECO:0000313" key="3">
    <source>
        <dbReference type="EMBL" id="KAH7277599.1"/>
    </source>
</evidence>
<dbReference type="InterPro" id="IPR015947">
    <property type="entry name" value="PUA-like_sf"/>
</dbReference>
<proteinExistence type="predicted"/>
<dbReference type="Proteomes" id="UP000825935">
    <property type="component" value="Chromosome 39"/>
</dbReference>